<dbReference type="PANTHER" id="PTHR10357:SF216">
    <property type="entry name" value="MALTOOLIGOSYL TREHALOSE SYNTHASE-RELATED"/>
    <property type="match status" value="1"/>
</dbReference>
<dbReference type="Gene3D" id="3.20.20.80">
    <property type="entry name" value="Glycosidases"/>
    <property type="match status" value="4"/>
</dbReference>
<dbReference type="CDD" id="cd11336">
    <property type="entry name" value="AmyAc_MTSase"/>
    <property type="match status" value="1"/>
</dbReference>
<accession>A0A2V4U311</accession>
<evidence type="ECO:0000259" key="2">
    <source>
        <dbReference type="SMART" id="SM00642"/>
    </source>
</evidence>
<name>A0A2V4U311_9BURK</name>
<dbReference type="GO" id="GO:0030980">
    <property type="term" value="P:alpha-glucan catabolic process"/>
    <property type="evidence" value="ECO:0007669"/>
    <property type="project" value="TreeGrafter"/>
</dbReference>
<dbReference type="NCBIfam" id="TIGR02401">
    <property type="entry name" value="trehalose_TreY"/>
    <property type="match status" value="1"/>
</dbReference>
<feature type="compositionally biased region" description="Low complexity" evidence="1">
    <location>
        <begin position="507"/>
        <end position="538"/>
    </location>
</feature>
<dbReference type="InterPro" id="IPR017853">
    <property type="entry name" value="GH"/>
</dbReference>
<dbReference type="SUPFAM" id="SSF51445">
    <property type="entry name" value="(Trans)glycosidases"/>
    <property type="match status" value="1"/>
</dbReference>
<dbReference type="OrthoDB" id="9761577at2"/>
<dbReference type="Pfam" id="PF00128">
    <property type="entry name" value="Alpha-amylase"/>
    <property type="match status" value="1"/>
</dbReference>
<comment type="caution">
    <text evidence="3">The sequence shown here is derived from an EMBL/GenBank/DDBJ whole genome shotgun (WGS) entry which is preliminary data.</text>
</comment>
<evidence type="ECO:0000313" key="4">
    <source>
        <dbReference type="Proteomes" id="UP000247772"/>
    </source>
</evidence>
<proteinExistence type="predicted"/>
<dbReference type="InterPro" id="IPR012767">
    <property type="entry name" value="Trehalose_TreY"/>
</dbReference>
<dbReference type="InterPro" id="IPR006047">
    <property type="entry name" value="GH13_cat_dom"/>
</dbReference>
<dbReference type="GO" id="GO:0047470">
    <property type="term" value="F:(1,4)-alpha-D-glucan 1-alpha-D-glucosylmutase activity"/>
    <property type="evidence" value="ECO:0007669"/>
    <property type="project" value="TreeGrafter"/>
</dbReference>
<protein>
    <submittedName>
        <fullName evidence="3">Maltooligosyl trehalose synthase</fullName>
    </submittedName>
</protein>
<feature type="region of interest" description="Disordered" evidence="1">
    <location>
        <begin position="507"/>
        <end position="548"/>
    </location>
</feature>
<dbReference type="AlphaFoldDB" id="A0A2V4U311"/>
<evidence type="ECO:0000256" key="1">
    <source>
        <dbReference type="SAM" id="MobiDB-lite"/>
    </source>
</evidence>
<reference evidence="3 4" key="1">
    <citation type="submission" date="2018-06" db="EMBL/GenBank/DDBJ databases">
        <title>Genomic Encyclopedia of Type Strains, Phase IV (KMG-V): Genome sequencing to study the core and pangenomes of soil and plant-associated prokaryotes.</title>
        <authorList>
            <person name="Whitman W."/>
        </authorList>
    </citation>
    <scope>NUCLEOTIDE SEQUENCE [LARGE SCALE GENOMIC DNA]</scope>
    <source>
        <strain evidence="3 4">SRCL-318</strain>
    </source>
</reference>
<gene>
    <name evidence="3" type="ORF">C7410_13528</name>
</gene>
<organism evidence="3 4">
    <name type="scientific">Paraburkholderia silvatlantica</name>
    <dbReference type="NCBI Taxonomy" id="321895"/>
    <lineage>
        <taxon>Bacteria</taxon>
        <taxon>Pseudomonadati</taxon>
        <taxon>Pseudomonadota</taxon>
        <taxon>Betaproteobacteria</taxon>
        <taxon>Burkholderiales</taxon>
        <taxon>Burkholderiaceae</taxon>
        <taxon>Paraburkholderia</taxon>
    </lineage>
</organism>
<dbReference type="RefSeq" id="WP_110857326.1">
    <property type="nucleotide sequence ID" value="NZ_QJSQ01000035.1"/>
</dbReference>
<sequence>MTHPRATLRLQLHHGFTFADALAQLDYFAALGVSHLYLSPVTTAQPGSMHGYDTVDYGTVSAELGGEGALRRFAAKVHERGMGIIADFVPNHMGVGGGHNAWWLDILEWGRHSAYARHFDVDWHSPDPALRGKVLMPFLGAQYGEELAAGRIELKFDPAAARFYVQYGPHVCPICPTDYAALLQSANRADLNTLAGPFQGLTTQPDDQARAAAGRDALRAFVERAGTDPIDFVLESYASGDPVPRERLHRLLERQHFRLAWWRTATDEINWRRFFDITALAGVRVERHDVFEAVHKLVFRLYADGVIDGLRIDHIDGLADPREYCERLRQRLAALRATPPFIVVEKILAQGETLRDDWPVQGTTGYDFMNDVGALLHDPAGAAPLAEAWAAIAGDDRPFATYALDARREMLAAYLPAELDHVTRALHRIARELPATRDTTYASVHRVAAHLAMYFPIYRIYPVNGLRGALDNRYFGVALEAARQALPRASLAALDLVDGWLGGRAPDPAANNPGSAGGNSSNSVGGARTPRAAPAGANAGAGAGAGSNPVNTPLSHSLIAQRTALALFSQLTAPLAAKATEDTALYRYGRLLSRNEVGADPDDFARTPHDFHASNRLRQRRPYGLLATATHDHKRGEDVRARLAVLSEIAPDWSATLRAWSTLNQTHRRNDGTAGAAWSPGPTAEAMLYQTLVGCWPPELDPGDEAGVHALAERVSTWLLKALREAKLRTNWLSSDETYESECQAFLFDILAPQRRDGFLQALAEFVARVAPAGALNTLLQTVLRLTSPGVPDLYQGTELWDFSLVDPDNRRPVDYAARAAALDDQAPAAKLKDWRNAHVKLATVHRLLALRARAPELLREGEYLPLTVSGAQASHVIAFARHHGNAWAVVIGTRLAAGLLDGDTPLVAPERWEETTVELPKGCAQATLHDWLSDATHTVREGGTLALREVLGAMPVAVLSTLARS</sequence>
<dbReference type="EMBL" id="QJSQ01000035">
    <property type="protein sequence ID" value="PYE15210.1"/>
    <property type="molecule type" value="Genomic_DNA"/>
</dbReference>
<dbReference type="Proteomes" id="UP000247772">
    <property type="component" value="Unassembled WGS sequence"/>
</dbReference>
<dbReference type="GO" id="GO:0005992">
    <property type="term" value="P:trehalose biosynthetic process"/>
    <property type="evidence" value="ECO:0007669"/>
    <property type="project" value="TreeGrafter"/>
</dbReference>
<dbReference type="SMART" id="SM00642">
    <property type="entry name" value="Aamy"/>
    <property type="match status" value="1"/>
</dbReference>
<feature type="domain" description="Glycosyl hydrolase family 13 catalytic" evidence="2">
    <location>
        <begin position="14"/>
        <end position="852"/>
    </location>
</feature>
<evidence type="ECO:0000313" key="3">
    <source>
        <dbReference type="EMBL" id="PYE15210.1"/>
    </source>
</evidence>
<dbReference type="PANTHER" id="PTHR10357">
    <property type="entry name" value="ALPHA-AMYLASE FAMILY MEMBER"/>
    <property type="match status" value="1"/>
</dbReference>